<dbReference type="AlphaFoldDB" id="A0A9N9KWW9"/>
<name>A0A9N9KWW9_9HELO</name>
<evidence type="ECO:0000313" key="3">
    <source>
        <dbReference type="Proteomes" id="UP000696280"/>
    </source>
</evidence>
<dbReference type="Proteomes" id="UP000696280">
    <property type="component" value="Unassembled WGS sequence"/>
</dbReference>
<feature type="region of interest" description="Disordered" evidence="1">
    <location>
        <begin position="1"/>
        <end position="48"/>
    </location>
</feature>
<dbReference type="EMBL" id="CAJVRL010000061">
    <property type="protein sequence ID" value="CAG8955391.1"/>
    <property type="molecule type" value="Genomic_DNA"/>
</dbReference>
<feature type="compositionally biased region" description="Polar residues" evidence="1">
    <location>
        <begin position="21"/>
        <end position="46"/>
    </location>
</feature>
<keyword evidence="3" id="KW-1185">Reference proteome</keyword>
<sequence>MSIHSRRSLPDSGFSTPPPEYTSQDTQRPPPYKQNTPYRTPPSYQRATIDPRDISLQTHKADVKLNQDCNQMHVKWTCPKNGENYFRIIENFDCGSEDSFNLHTIRHFRCGSCNQSVLTGVLQHEYTSYYSKRKNEIRTEYYCPFYDTIAGKVAEGDEPRREAMQCVYCGSGLLSWDGLRIFKMVIDKCRNSIRWNGAFSVNLGYADPFGRNPSTNIFSPAKLRGSVFMCFSTVFICSIHSSKLVFASESAEEMTTGWIMVNY</sequence>
<gene>
    <name evidence="2" type="ORF">HYFRA_00011375</name>
</gene>
<accession>A0A9N9KWW9</accession>
<proteinExistence type="predicted"/>
<organism evidence="2 3">
    <name type="scientific">Hymenoscyphus fraxineus</name>
    <dbReference type="NCBI Taxonomy" id="746836"/>
    <lineage>
        <taxon>Eukaryota</taxon>
        <taxon>Fungi</taxon>
        <taxon>Dikarya</taxon>
        <taxon>Ascomycota</taxon>
        <taxon>Pezizomycotina</taxon>
        <taxon>Leotiomycetes</taxon>
        <taxon>Helotiales</taxon>
        <taxon>Helotiaceae</taxon>
        <taxon>Hymenoscyphus</taxon>
    </lineage>
</organism>
<comment type="caution">
    <text evidence="2">The sequence shown here is derived from an EMBL/GenBank/DDBJ whole genome shotgun (WGS) entry which is preliminary data.</text>
</comment>
<evidence type="ECO:0000256" key="1">
    <source>
        <dbReference type="SAM" id="MobiDB-lite"/>
    </source>
</evidence>
<evidence type="ECO:0000313" key="2">
    <source>
        <dbReference type="EMBL" id="CAG8955391.1"/>
    </source>
</evidence>
<reference evidence="2" key="1">
    <citation type="submission" date="2021-07" db="EMBL/GenBank/DDBJ databases">
        <authorList>
            <person name="Durling M."/>
        </authorList>
    </citation>
    <scope>NUCLEOTIDE SEQUENCE</scope>
</reference>
<protein>
    <submittedName>
        <fullName evidence="2">Uncharacterized protein</fullName>
    </submittedName>
</protein>